<evidence type="ECO:0000256" key="4">
    <source>
        <dbReference type="ARBA" id="ARBA00023004"/>
    </source>
</evidence>
<dbReference type="GO" id="GO:0016491">
    <property type="term" value="F:oxidoreductase activity"/>
    <property type="evidence" value="ECO:0007669"/>
    <property type="project" value="UniProtKB-KW"/>
</dbReference>
<organism evidence="6">
    <name type="scientific">Caldithrix abyssi</name>
    <dbReference type="NCBI Taxonomy" id="187145"/>
    <lineage>
        <taxon>Bacteria</taxon>
        <taxon>Pseudomonadati</taxon>
        <taxon>Calditrichota</taxon>
        <taxon>Calditrichia</taxon>
        <taxon>Calditrichales</taxon>
        <taxon>Calditrichaceae</taxon>
        <taxon>Caldithrix</taxon>
    </lineage>
</organism>
<comment type="caution">
    <text evidence="6">The sequence shown here is derived from an EMBL/GenBank/DDBJ whole genome shotgun (WGS) entry which is preliminary data.</text>
</comment>
<accession>A0A7V5LK95</accession>
<name>A0A7V5LK95_CALAY</name>
<reference evidence="6" key="1">
    <citation type="journal article" date="2020" name="mSystems">
        <title>Genome- and Community-Level Interaction Insights into Carbon Utilization and Element Cycling Functions of Hydrothermarchaeota in Hydrothermal Sediment.</title>
        <authorList>
            <person name="Zhou Z."/>
            <person name="Liu Y."/>
            <person name="Xu W."/>
            <person name="Pan J."/>
            <person name="Luo Z.H."/>
            <person name="Li M."/>
        </authorList>
    </citation>
    <scope>NUCLEOTIDE SEQUENCE [LARGE SCALE GENOMIC DNA]</scope>
    <source>
        <strain evidence="6">HyVt-76</strain>
    </source>
</reference>
<evidence type="ECO:0000256" key="3">
    <source>
        <dbReference type="ARBA" id="ARBA00023002"/>
    </source>
</evidence>
<dbReference type="EMBL" id="DRTD01000519">
    <property type="protein sequence ID" value="HHE55513.1"/>
    <property type="molecule type" value="Genomic_DNA"/>
</dbReference>
<dbReference type="InterPro" id="IPR039650">
    <property type="entry name" value="HdrA-like"/>
</dbReference>
<gene>
    <name evidence="6" type="ORF">ENL21_07005</name>
</gene>
<keyword evidence="5" id="KW-0411">Iron-sulfur</keyword>
<keyword evidence="3" id="KW-0560">Oxidoreductase</keyword>
<evidence type="ECO:0000313" key="6">
    <source>
        <dbReference type="EMBL" id="HHE55513.1"/>
    </source>
</evidence>
<keyword evidence="2" id="KW-0479">Metal-binding</keyword>
<dbReference type="Gene3D" id="3.50.50.60">
    <property type="entry name" value="FAD/NAD(P)-binding domain"/>
    <property type="match status" value="1"/>
</dbReference>
<proteinExistence type="predicted"/>
<dbReference type="GO" id="GO:0046872">
    <property type="term" value="F:metal ion binding"/>
    <property type="evidence" value="ECO:0007669"/>
    <property type="project" value="UniProtKB-KW"/>
</dbReference>
<evidence type="ECO:0000256" key="1">
    <source>
        <dbReference type="ARBA" id="ARBA00022485"/>
    </source>
</evidence>
<dbReference type="AlphaFoldDB" id="A0A7V5LK95"/>
<keyword evidence="4" id="KW-0408">Iron</keyword>
<dbReference type="GO" id="GO:0051539">
    <property type="term" value="F:4 iron, 4 sulfur cluster binding"/>
    <property type="evidence" value="ECO:0007669"/>
    <property type="project" value="UniProtKB-KW"/>
</dbReference>
<evidence type="ECO:0000256" key="2">
    <source>
        <dbReference type="ARBA" id="ARBA00022723"/>
    </source>
</evidence>
<feature type="non-terminal residue" evidence="6">
    <location>
        <position position="515"/>
    </location>
</feature>
<evidence type="ECO:0000256" key="5">
    <source>
        <dbReference type="ARBA" id="ARBA00023014"/>
    </source>
</evidence>
<dbReference type="Proteomes" id="UP000886111">
    <property type="component" value="Unassembled WGS sequence"/>
</dbReference>
<dbReference type="InterPro" id="IPR036188">
    <property type="entry name" value="FAD/NAD-bd_sf"/>
</dbReference>
<dbReference type="PANTHER" id="PTHR43498:SF1">
    <property type="entry name" value="COB--COM HETERODISULFIDE REDUCTASE IRON-SULFUR SUBUNIT A"/>
    <property type="match status" value="1"/>
</dbReference>
<keyword evidence="1" id="KW-0004">4Fe-4S</keyword>
<dbReference type="Pfam" id="PF12831">
    <property type="entry name" value="FAD_oxidored"/>
    <property type="match status" value="1"/>
</dbReference>
<dbReference type="PANTHER" id="PTHR43498">
    <property type="entry name" value="FERREDOXIN:COB-COM HETERODISULFIDE REDUCTASE SUBUNIT A"/>
    <property type="match status" value="1"/>
</dbReference>
<protein>
    <submittedName>
        <fullName evidence="6">FAD-dependent oxidoreductase</fullName>
    </submittedName>
</protein>
<sequence>MKADLLVVNASTSGVCAAIQAARMGLKVVVVEDSPWVGGMLTAAGVSAIDGNHKLPSGLWGEFRQKLYDYYGGAQAVETGWVSNTLFEPKVGQRILKDMLNNSGDVEIFHGYYPYQALTEGKRLNGVNFKNENGQTLTVEAAYTIDASEYGDVIALSGAKFYYGRESAEQTGEPGAPPKPDDLIQDATFVAILKDMGTDGNFTIDQPENYAPEEFRGCCKEWALGNEKDLVDARTMLEYGRLPNDKFMINWPKQGNDYFAHFPRLKRNERLKEMDRARQTTLRFVYFIQNHLGFKNLALCPDEFPTDDHLALIPYIRESRRLVGCKTLKLQNILKPYADPEALYQQSIAVGNYPLDHHHDKATRNAQEKYLPIPAFTVPFGSLVPFELEGLIAAEKSISVTHMVNGCSRLQPVVMQIGQAAGATAALAIKQNKPVRELNIRLLQQILLDAGMYLMPFTDMTKEHWAFKSMQRIALCGLLKGEGRAKDWANEFYIFPEKPVTLQEALKAIKVLKPD</sequence>
<dbReference type="SUPFAM" id="SSF51905">
    <property type="entry name" value="FAD/NAD(P)-binding domain"/>
    <property type="match status" value="1"/>
</dbReference>